<evidence type="ECO:0000256" key="6">
    <source>
        <dbReference type="ARBA" id="ARBA00022605"/>
    </source>
</evidence>
<dbReference type="InterPro" id="IPR001926">
    <property type="entry name" value="TrpB-like_PALP"/>
</dbReference>
<dbReference type="GO" id="GO:0009088">
    <property type="term" value="P:threonine biosynthetic process"/>
    <property type="evidence" value="ECO:0007669"/>
    <property type="project" value="UniProtKB-UniRule"/>
</dbReference>
<dbReference type="InterPro" id="IPR029144">
    <property type="entry name" value="Thr_synth_N"/>
</dbReference>
<comment type="pathway">
    <text evidence="2">Amino-acid biosynthesis; L-threonine biosynthesis; L-threonine from L-aspartate: step 5/5.</text>
</comment>
<keyword evidence="7" id="KW-0791">Threonine biosynthesis</keyword>
<dbReference type="InterPro" id="IPR036052">
    <property type="entry name" value="TrpB-like_PALP_sf"/>
</dbReference>
<dbReference type="InterPro" id="IPR004450">
    <property type="entry name" value="Thr_synthase-like"/>
</dbReference>
<comment type="cofactor">
    <cofactor evidence="1 12">
        <name>pyridoxal 5'-phosphate</name>
        <dbReference type="ChEBI" id="CHEBI:597326"/>
    </cofactor>
</comment>
<comment type="similarity">
    <text evidence="3">Belongs to the threonine synthase family.</text>
</comment>
<keyword evidence="6" id="KW-0028">Amino-acid biosynthesis</keyword>
<dbReference type="Gene3D" id="3.90.1380.10">
    <property type="entry name" value="Threonine synthase, N-terminal domain"/>
    <property type="match status" value="1"/>
</dbReference>
<feature type="domain" description="Threonine synthase N-terminal" evidence="14">
    <location>
        <begin position="2"/>
        <end position="80"/>
    </location>
</feature>
<dbReference type="EC" id="4.2.3.1" evidence="4 11"/>
<evidence type="ECO:0000256" key="10">
    <source>
        <dbReference type="ARBA" id="ARBA00049144"/>
    </source>
</evidence>
<comment type="caution">
    <text evidence="15">The sequence shown here is derived from an EMBL/GenBank/DDBJ whole genome shotgun (WGS) entry which is preliminary data.</text>
</comment>
<evidence type="ECO:0000256" key="4">
    <source>
        <dbReference type="ARBA" id="ARBA00013028"/>
    </source>
</evidence>
<gene>
    <name evidence="15" type="ORF">ISQ63_01665</name>
</gene>
<feature type="domain" description="Tryptophan synthase beta chain-like PALP" evidence="13">
    <location>
        <begin position="99"/>
        <end position="325"/>
    </location>
</feature>
<dbReference type="Proteomes" id="UP000744438">
    <property type="component" value="Unassembled WGS sequence"/>
</dbReference>
<dbReference type="Gene3D" id="3.40.50.1100">
    <property type="match status" value="2"/>
</dbReference>
<name>A0A937I4A8_9GAMM</name>
<evidence type="ECO:0000256" key="8">
    <source>
        <dbReference type="ARBA" id="ARBA00022898"/>
    </source>
</evidence>
<dbReference type="Pfam" id="PF00291">
    <property type="entry name" value="PALP"/>
    <property type="match status" value="1"/>
</dbReference>
<comment type="catalytic activity">
    <reaction evidence="10">
        <text>O-phospho-L-homoserine + H2O = L-threonine + phosphate</text>
        <dbReference type="Rhea" id="RHEA:10840"/>
        <dbReference type="ChEBI" id="CHEBI:15377"/>
        <dbReference type="ChEBI" id="CHEBI:43474"/>
        <dbReference type="ChEBI" id="CHEBI:57590"/>
        <dbReference type="ChEBI" id="CHEBI:57926"/>
        <dbReference type="EC" id="4.2.3.1"/>
    </reaction>
</comment>
<evidence type="ECO:0000259" key="14">
    <source>
        <dbReference type="Pfam" id="PF14821"/>
    </source>
</evidence>
<evidence type="ECO:0000256" key="1">
    <source>
        <dbReference type="ARBA" id="ARBA00001933"/>
    </source>
</evidence>
<evidence type="ECO:0000313" key="16">
    <source>
        <dbReference type="Proteomes" id="UP000744438"/>
    </source>
</evidence>
<reference evidence="15" key="1">
    <citation type="submission" date="2020-10" db="EMBL/GenBank/DDBJ databases">
        <title>Microbiome of the Black Sea water column analyzed by genome centric metagenomics.</title>
        <authorList>
            <person name="Cabello-Yeves P.J."/>
            <person name="Callieri C."/>
            <person name="Picazo A."/>
            <person name="Mehrshad M."/>
            <person name="Haro-Moreno J.M."/>
            <person name="Roda-Garcia J."/>
            <person name="Dzembekova N."/>
            <person name="Slabakova V."/>
            <person name="Slabakova N."/>
            <person name="Moncheva S."/>
            <person name="Rodriguez-Valera F."/>
        </authorList>
    </citation>
    <scope>NUCLEOTIDE SEQUENCE</scope>
    <source>
        <strain evidence="15">BS307-5m-G49</strain>
    </source>
</reference>
<dbReference type="InterPro" id="IPR037158">
    <property type="entry name" value="Thr_synth_N_sf"/>
</dbReference>
<dbReference type="PANTHER" id="PTHR42690:SF1">
    <property type="entry name" value="THREONINE SYNTHASE-LIKE 2"/>
    <property type="match status" value="1"/>
</dbReference>
<dbReference type="AlphaFoldDB" id="A0A937I4A8"/>
<evidence type="ECO:0000313" key="15">
    <source>
        <dbReference type="EMBL" id="MBL6811573.1"/>
    </source>
</evidence>
<dbReference type="PANTHER" id="PTHR42690">
    <property type="entry name" value="THREONINE SYNTHASE FAMILY MEMBER"/>
    <property type="match status" value="1"/>
</dbReference>
<dbReference type="InterPro" id="IPR051166">
    <property type="entry name" value="Threonine_Synthase"/>
</dbReference>
<evidence type="ECO:0000256" key="5">
    <source>
        <dbReference type="ARBA" id="ARBA00018679"/>
    </source>
</evidence>
<dbReference type="GO" id="GO:0004795">
    <property type="term" value="F:threonine synthase activity"/>
    <property type="evidence" value="ECO:0007669"/>
    <property type="project" value="UniProtKB-UniRule"/>
</dbReference>
<evidence type="ECO:0000256" key="3">
    <source>
        <dbReference type="ARBA" id="ARBA00005517"/>
    </source>
</evidence>
<organism evidence="15 16">
    <name type="scientific">SAR86 cluster bacterium</name>
    <dbReference type="NCBI Taxonomy" id="2030880"/>
    <lineage>
        <taxon>Bacteria</taxon>
        <taxon>Pseudomonadati</taxon>
        <taxon>Pseudomonadota</taxon>
        <taxon>Gammaproteobacteria</taxon>
        <taxon>SAR86 cluster</taxon>
    </lineage>
</organism>
<proteinExistence type="inferred from homology"/>
<dbReference type="Pfam" id="PF24857">
    <property type="entry name" value="THR4_C"/>
    <property type="match status" value="1"/>
</dbReference>
<dbReference type="EMBL" id="JADHQC010000005">
    <property type="protein sequence ID" value="MBL6811573.1"/>
    <property type="molecule type" value="Genomic_DNA"/>
</dbReference>
<feature type="modified residue" description="N6-(pyridoxal phosphate)lysine" evidence="12">
    <location>
        <position position="112"/>
    </location>
</feature>
<keyword evidence="9 15" id="KW-0456">Lyase</keyword>
<evidence type="ECO:0000256" key="7">
    <source>
        <dbReference type="ARBA" id="ARBA00022697"/>
    </source>
</evidence>
<protein>
    <recommendedName>
        <fullName evidence="5 11">Threonine synthase</fullName>
        <ecNumber evidence="4 11">4.2.3.1</ecNumber>
    </recommendedName>
</protein>
<dbReference type="GO" id="GO:0030170">
    <property type="term" value="F:pyridoxal phosphate binding"/>
    <property type="evidence" value="ECO:0007669"/>
    <property type="project" value="InterPro"/>
</dbReference>
<dbReference type="PROSITE" id="PS00165">
    <property type="entry name" value="DEHYDRATASE_SER_THR"/>
    <property type="match status" value="1"/>
</dbReference>
<evidence type="ECO:0000259" key="13">
    <source>
        <dbReference type="Pfam" id="PF00291"/>
    </source>
</evidence>
<dbReference type="InterPro" id="IPR000634">
    <property type="entry name" value="Ser/Thr_deHydtase_PyrdxlP-BS"/>
</dbReference>
<sequence>MKYFSTRGNSEALNFIDVLTSGTAKDGGLYVPENFPKFSKEEIVDFETASYQDLASHLLYPYVEGFLSKDDFEQVVKNAYESFTIPEVVKLVETKNIGYVLELFHGPTFAFKDVAMQLLAALLDKAAEKTDKKIVVLGATSGDTGSAAIEACKKFEDIDIAILFPHQKISPVQQRQMTTSNAKNVFPLAVKGDFDDCQNYVKKMFIENNNEEVKFVSINSINWTRIMAQSVYFFSTKLQLKKDYIASIPSGNFGHAYAGWTAKNMGLSFKGINIATNKNDVLHRLFSDDVYQKKETSASLAPSMDISVASNFERLLFEIYKKNGTKLSDTFSSFPAKSIDFNQSDEIWQEVKAFFQSSTCDDKDIVETIVKSFETENILFDPHTATAIKGNKDLNLDPSELVTFATAHPAKFPDAINKELDILDENTPSSLKEIMTKEETFSVLENNFEDLNNYLNSEVLN</sequence>
<dbReference type="SUPFAM" id="SSF53686">
    <property type="entry name" value="Tryptophan synthase beta subunit-like PLP-dependent enzymes"/>
    <property type="match status" value="1"/>
</dbReference>
<keyword evidence="8 12" id="KW-0663">Pyridoxal phosphate</keyword>
<dbReference type="Pfam" id="PF14821">
    <property type="entry name" value="Thr_synth_N"/>
    <property type="match status" value="1"/>
</dbReference>
<accession>A0A937I4A8</accession>
<evidence type="ECO:0000256" key="12">
    <source>
        <dbReference type="PIRSR" id="PIRSR604450-51"/>
    </source>
</evidence>
<dbReference type="NCBIfam" id="TIGR00260">
    <property type="entry name" value="thrC"/>
    <property type="match status" value="1"/>
</dbReference>
<evidence type="ECO:0000256" key="2">
    <source>
        <dbReference type="ARBA" id="ARBA00004979"/>
    </source>
</evidence>
<evidence type="ECO:0000256" key="9">
    <source>
        <dbReference type="ARBA" id="ARBA00023239"/>
    </source>
</evidence>
<evidence type="ECO:0000256" key="11">
    <source>
        <dbReference type="NCBIfam" id="TIGR00260"/>
    </source>
</evidence>